<feature type="chain" id="PRO_5043331799" evidence="1">
    <location>
        <begin position="19"/>
        <end position="281"/>
    </location>
</feature>
<dbReference type="Pfam" id="PF08522">
    <property type="entry name" value="BT_3987-like_N"/>
    <property type="match status" value="1"/>
</dbReference>
<sequence length="281" mass="31883">MKKILYILTLACLLTSCAYDSYLNDFDETTVYFAHQTPIRTLIVDEYEQIKLGVAFGGRRENTNNEWVEFEVDPSLLEGTSYTLLPSELYSLSNENSISIPSGSFQGDITVAFDMQRLTEAAAPMTNLALPVRITSTSLDQIHESKGYTIILFKYIAKLDGTWYQKGVSKMTDIAKDSSWTVTYSQPTLERNRSNVLNTKTKNEVVANAMGNSDYHLNILMEDSDITLSSEEVANFVDDEASVSEDKKELYIKYKFEQEGILHEVSDTLIFAKRNIVFETW</sequence>
<gene>
    <name evidence="3" type="ORF">KMW28_22385</name>
</gene>
<dbReference type="Gene3D" id="2.60.40.1740">
    <property type="entry name" value="hypothetical protein (bacova_03559)"/>
    <property type="match status" value="1"/>
</dbReference>
<evidence type="ECO:0000313" key="4">
    <source>
        <dbReference type="Proteomes" id="UP000678679"/>
    </source>
</evidence>
<protein>
    <submittedName>
        <fullName evidence="3">DUF1735 domain-containing protein</fullName>
    </submittedName>
</protein>
<dbReference type="PROSITE" id="PS51257">
    <property type="entry name" value="PROKAR_LIPOPROTEIN"/>
    <property type="match status" value="1"/>
</dbReference>
<dbReference type="InterPro" id="IPR013728">
    <property type="entry name" value="BT_3987-like_N"/>
</dbReference>
<dbReference type="Proteomes" id="UP000678679">
    <property type="component" value="Chromosome 2"/>
</dbReference>
<keyword evidence="1" id="KW-0732">Signal</keyword>
<dbReference type="AlphaFoldDB" id="A0AAX1NC60"/>
<name>A0AAX1NC60_9BACT</name>
<evidence type="ECO:0000256" key="1">
    <source>
        <dbReference type="SAM" id="SignalP"/>
    </source>
</evidence>
<proteinExistence type="predicted"/>
<feature type="signal peptide" evidence="1">
    <location>
        <begin position="1"/>
        <end position="18"/>
    </location>
</feature>
<dbReference type="RefSeq" id="WP_169662154.1">
    <property type="nucleotide sequence ID" value="NZ_CP076133.1"/>
</dbReference>
<dbReference type="EMBL" id="CP076133">
    <property type="protein sequence ID" value="QWG05175.1"/>
    <property type="molecule type" value="Genomic_DNA"/>
</dbReference>
<reference evidence="3 4" key="1">
    <citation type="submission" date="2021-05" db="EMBL/GenBank/DDBJ databases">
        <title>Comparative genomic studies on the polysaccharide-degrading batcterial strains of the Flammeovirga genus.</title>
        <authorList>
            <person name="Zewei F."/>
            <person name="Zheng Z."/>
            <person name="Yu L."/>
            <person name="Ruyue G."/>
            <person name="Yanhong M."/>
            <person name="Yuanyuan C."/>
            <person name="Jingyan G."/>
            <person name="Wenjun H."/>
        </authorList>
    </citation>
    <scope>NUCLEOTIDE SEQUENCE [LARGE SCALE GENOMIC DNA]</scope>
    <source>
        <strain evidence="3 4">NBRC:100898</strain>
    </source>
</reference>
<keyword evidence="4" id="KW-1185">Reference proteome</keyword>
<evidence type="ECO:0000313" key="3">
    <source>
        <dbReference type="EMBL" id="QWG05175.1"/>
    </source>
</evidence>
<feature type="domain" description="BT-3987-like N-terminal" evidence="2">
    <location>
        <begin position="29"/>
        <end position="138"/>
    </location>
</feature>
<dbReference type="KEGG" id="fya:KMW28_22385"/>
<organism evidence="3 4">
    <name type="scientific">Flammeovirga yaeyamensis</name>
    <dbReference type="NCBI Taxonomy" id="367791"/>
    <lineage>
        <taxon>Bacteria</taxon>
        <taxon>Pseudomonadati</taxon>
        <taxon>Bacteroidota</taxon>
        <taxon>Cytophagia</taxon>
        <taxon>Cytophagales</taxon>
        <taxon>Flammeovirgaceae</taxon>
        <taxon>Flammeovirga</taxon>
    </lineage>
</organism>
<accession>A0AAX1NC60</accession>
<evidence type="ECO:0000259" key="2">
    <source>
        <dbReference type="Pfam" id="PF08522"/>
    </source>
</evidence>